<keyword evidence="3" id="KW-1185">Reference proteome</keyword>
<dbReference type="EMBL" id="OZ035834">
    <property type="protein sequence ID" value="CAL1576131.1"/>
    <property type="molecule type" value="Genomic_DNA"/>
</dbReference>
<reference evidence="2 3" key="1">
    <citation type="submission" date="2024-04" db="EMBL/GenBank/DDBJ databases">
        <authorList>
            <person name="Waldvogel A.-M."/>
            <person name="Schoenle A."/>
        </authorList>
    </citation>
    <scope>NUCLEOTIDE SEQUENCE [LARGE SCALE GENOMIC DNA]</scope>
</reference>
<accession>A0AAV2JI98</accession>
<proteinExistence type="predicted"/>
<evidence type="ECO:0000313" key="3">
    <source>
        <dbReference type="Proteomes" id="UP001497482"/>
    </source>
</evidence>
<dbReference type="AlphaFoldDB" id="A0AAV2JI98"/>
<feature type="compositionally biased region" description="Polar residues" evidence="1">
    <location>
        <begin position="1"/>
        <end position="10"/>
    </location>
</feature>
<name>A0AAV2JI98_KNICA</name>
<dbReference type="Proteomes" id="UP001497482">
    <property type="component" value="Chromosome 12"/>
</dbReference>
<organism evidence="2 3">
    <name type="scientific">Knipowitschia caucasica</name>
    <name type="common">Caucasian dwarf goby</name>
    <name type="synonym">Pomatoschistus caucasicus</name>
    <dbReference type="NCBI Taxonomy" id="637954"/>
    <lineage>
        <taxon>Eukaryota</taxon>
        <taxon>Metazoa</taxon>
        <taxon>Chordata</taxon>
        <taxon>Craniata</taxon>
        <taxon>Vertebrata</taxon>
        <taxon>Euteleostomi</taxon>
        <taxon>Actinopterygii</taxon>
        <taxon>Neopterygii</taxon>
        <taxon>Teleostei</taxon>
        <taxon>Neoteleostei</taxon>
        <taxon>Acanthomorphata</taxon>
        <taxon>Gobiaria</taxon>
        <taxon>Gobiiformes</taxon>
        <taxon>Gobioidei</taxon>
        <taxon>Gobiidae</taxon>
        <taxon>Gobiinae</taxon>
        <taxon>Knipowitschia</taxon>
    </lineage>
</organism>
<feature type="region of interest" description="Disordered" evidence="1">
    <location>
        <begin position="1"/>
        <end position="30"/>
    </location>
</feature>
<evidence type="ECO:0000313" key="2">
    <source>
        <dbReference type="EMBL" id="CAL1576131.1"/>
    </source>
</evidence>
<evidence type="ECO:0000256" key="1">
    <source>
        <dbReference type="SAM" id="MobiDB-lite"/>
    </source>
</evidence>
<sequence>MKKQVTFAQSRTEKLQRHKFSLPTESKSAADEWRLEPRRFSTPSGHKGAVHIHQSLATAPFLTRSSLTPAQRQYLYSVASSQSPDRVRDLICSHYLNIVHRCTSTEDPDEPSHSSGLLLLSPPLVSSSCLLLLSPPPVSSSCLHLLSPPPVPTFCLLLLSPPPVFSSCPHLLSPPPVSTSCLLLLSPPPVSTSCHHLLSPPPSVSTSCLHLLSPPPTVSTSCLLLRSPPPVSTSCLLLFSPPPVST</sequence>
<gene>
    <name evidence="2" type="ORF">KC01_LOCUS7584</name>
</gene>
<protein>
    <submittedName>
        <fullName evidence="2">Uncharacterized protein</fullName>
    </submittedName>
</protein>